<feature type="compositionally biased region" description="Basic and acidic residues" evidence="1">
    <location>
        <begin position="1"/>
        <end position="20"/>
    </location>
</feature>
<protein>
    <submittedName>
        <fullName evidence="2">Uncharacterized protein</fullName>
    </submittedName>
</protein>
<gene>
    <name evidence="2" type="primary">ORF220425</name>
</gene>
<name>A0A0B7C1N6_9EUPU</name>
<evidence type="ECO:0000313" key="2">
    <source>
        <dbReference type="EMBL" id="CEK99112.1"/>
    </source>
</evidence>
<proteinExistence type="predicted"/>
<reference evidence="2" key="1">
    <citation type="submission" date="2014-12" db="EMBL/GenBank/DDBJ databases">
        <title>Insight into the proteome of Arion vulgaris.</title>
        <authorList>
            <person name="Aradska J."/>
            <person name="Bulat T."/>
            <person name="Smidak R."/>
            <person name="Sarate P."/>
            <person name="Gangsoo J."/>
            <person name="Sialana F."/>
            <person name="Bilban M."/>
            <person name="Lubec G."/>
        </authorList>
    </citation>
    <scope>NUCLEOTIDE SEQUENCE</scope>
    <source>
        <tissue evidence="2">Skin</tissue>
    </source>
</reference>
<dbReference type="EMBL" id="HACG01052241">
    <property type="protein sequence ID" value="CEK99112.1"/>
    <property type="molecule type" value="Transcribed_RNA"/>
</dbReference>
<dbReference type="AlphaFoldDB" id="A0A0B7C1N6"/>
<sequence>MNVNMEPEKDPSPHTSEHPKQIITQYDRMVRECKQKLWDSHQDLKRQQTP</sequence>
<organism evidence="2">
    <name type="scientific">Arion vulgaris</name>
    <dbReference type="NCBI Taxonomy" id="1028688"/>
    <lineage>
        <taxon>Eukaryota</taxon>
        <taxon>Metazoa</taxon>
        <taxon>Spiralia</taxon>
        <taxon>Lophotrochozoa</taxon>
        <taxon>Mollusca</taxon>
        <taxon>Gastropoda</taxon>
        <taxon>Heterobranchia</taxon>
        <taxon>Euthyneura</taxon>
        <taxon>Panpulmonata</taxon>
        <taxon>Eupulmonata</taxon>
        <taxon>Stylommatophora</taxon>
        <taxon>Helicina</taxon>
        <taxon>Arionoidea</taxon>
        <taxon>Arionidae</taxon>
        <taxon>Arion</taxon>
    </lineage>
</organism>
<feature type="region of interest" description="Disordered" evidence="1">
    <location>
        <begin position="1"/>
        <end position="21"/>
    </location>
</feature>
<accession>A0A0B7C1N6</accession>
<evidence type="ECO:0000256" key="1">
    <source>
        <dbReference type="SAM" id="MobiDB-lite"/>
    </source>
</evidence>